<reference evidence="5 6" key="1">
    <citation type="journal article" date="2017" name="Mol. Plant">
        <title>The Genome of Medicinal Plant Macleaya cordata Provides New Insights into Benzylisoquinoline Alkaloids Metabolism.</title>
        <authorList>
            <person name="Liu X."/>
            <person name="Liu Y."/>
            <person name="Huang P."/>
            <person name="Ma Y."/>
            <person name="Qing Z."/>
            <person name="Tang Q."/>
            <person name="Cao H."/>
            <person name="Cheng P."/>
            <person name="Zheng Y."/>
            <person name="Yuan Z."/>
            <person name="Zhou Y."/>
            <person name="Liu J."/>
            <person name="Tang Z."/>
            <person name="Zhuo Y."/>
            <person name="Zhang Y."/>
            <person name="Yu L."/>
            <person name="Huang J."/>
            <person name="Yang P."/>
            <person name="Peng Q."/>
            <person name="Zhang J."/>
            <person name="Jiang W."/>
            <person name="Zhang Z."/>
            <person name="Lin K."/>
            <person name="Ro D.K."/>
            <person name="Chen X."/>
            <person name="Xiong X."/>
            <person name="Shang Y."/>
            <person name="Huang S."/>
            <person name="Zeng J."/>
        </authorList>
    </citation>
    <scope>NUCLEOTIDE SEQUENCE [LARGE SCALE GENOMIC DNA]</scope>
    <source>
        <strain evidence="6">cv. BLH2017</strain>
        <tissue evidence="5">Root</tissue>
    </source>
</reference>
<dbReference type="InParanoid" id="A0A200QYS3"/>
<feature type="domain" description="RING-CH-type" evidence="4">
    <location>
        <begin position="92"/>
        <end position="155"/>
    </location>
</feature>
<proteinExistence type="predicted"/>
<dbReference type="Proteomes" id="UP000195402">
    <property type="component" value="Unassembled WGS sequence"/>
</dbReference>
<evidence type="ECO:0000259" key="4">
    <source>
        <dbReference type="SMART" id="SM00744"/>
    </source>
</evidence>
<dbReference type="PANTHER" id="PTHR46214">
    <property type="entry name" value="ZINC FINGER, RING-CH-TYPE"/>
    <property type="match status" value="1"/>
</dbReference>
<keyword evidence="3" id="KW-0862">Zinc</keyword>
<gene>
    <name evidence="5" type="ORF">BVC80_9033g16</name>
</gene>
<dbReference type="SMART" id="SM00744">
    <property type="entry name" value="RINGv"/>
    <property type="match status" value="1"/>
</dbReference>
<keyword evidence="6" id="KW-1185">Reference proteome</keyword>
<protein>
    <submittedName>
        <fullName evidence="5">Zinc finger protein</fullName>
    </submittedName>
</protein>
<evidence type="ECO:0000313" key="6">
    <source>
        <dbReference type="Proteomes" id="UP000195402"/>
    </source>
</evidence>
<dbReference type="EMBL" id="MVGT01000753">
    <property type="protein sequence ID" value="OVA15550.1"/>
    <property type="molecule type" value="Genomic_DNA"/>
</dbReference>
<dbReference type="InterPro" id="IPR013083">
    <property type="entry name" value="Znf_RING/FYVE/PHD"/>
</dbReference>
<name>A0A200QYS3_MACCD</name>
<dbReference type="Gene3D" id="3.30.40.10">
    <property type="entry name" value="Zinc/RING finger domain, C3HC4 (zinc finger)"/>
    <property type="match status" value="1"/>
</dbReference>
<organism evidence="5 6">
    <name type="scientific">Macleaya cordata</name>
    <name type="common">Five-seeded plume-poppy</name>
    <name type="synonym">Bocconia cordata</name>
    <dbReference type="NCBI Taxonomy" id="56857"/>
    <lineage>
        <taxon>Eukaryota</taxon>
        <taxon>Viridiplantae</taxon>
        <taxon>Streptophyta</taxon>
        <taxon>Embryophyta</taxon>
        <taxon>Tracheophyta</taxon>
        <taxon>Spermatophyta</taxon>
        <taxon>Magnoliopsida</taxon>
        <taxon>Ranunculales</taxon>
        <taxon>Papaveraceae</taxon>
        <taxon>Papaveroideae</taxon>
        <taxon>Macleaya</taxon>
    </lineage>
</organism>
<accession>A0A200QYS3</accession>
<keyword evidence="2" id="KW-0863">Zinc-finger</keyword>
<keyword evidence="1" id="KW-0479">Metal-binding</keyword>
<dbReference type="GO" id="GO:0008270">
    <property type="term" value="F:zinc ion binding"/>
    <property type="evidence" value="ECO:0007669"/>
    <property type="project" value="UniProtKB-KW"/>
</dbReference>
<evidence type="ECO:0000313" key="5">
    <source>
        <dbReference type="EMBL" id="OVA15550.1"/>
    </source>
</evidence>
<evidence type="ECO:0000256" key="3">
    <source>
        <dbReference type="ARBA" id="ARBA00022833"/>
    </source>
</evidence>
<dbReference type="Pfam" id="PF12906">
    <property type="entry name" value="RINGv"/>
    <property type="match status" value="1"/>
</dbReference>
<dbReference type="AlphaFoldDB" id="A0A200QYS3"/>
<dbReference type="PANTHER" id="PTHR46214:SF30">
    <property type="entry name" value="OS01G0850200 PROTEIN"/>
    <property type="match status" value="1"/>
</dbReference>
<evidence type="ECO:0000256" key="1">
    <source>
        <dbReference type="ARBA" id="ARBA00022723"/>
    </source>
</evidence>
<dbReference type="InterPro" id="IPR011016">
    <property type="entry name" value="Znf_RING-CH"/>
</dbReference>
<dbReference type="STRING" id="56857.A0A200QYS3"/>
<dbReference type="OrthoDB" id="1212637at2759"/>
<sequence>MAALLDKAHADLQEGGRNRLSDACSDGMSLGFSDAQDHRSCRNSTTPLGSYGSVVVVVEVEVDMETRVGDPVPVPEINKKKPHLVVAKVEKNCRICQLSLEDLENVVNDDDESSLSGAGVGEVPIIIELGCSCKDDLASAHKHCAEAWFKIKGNK</sequence>
<evidence type="ECO:0000256" key="2">
    <source>
        <dbReference type="ARBA" id="ARBA00022771"/>
    </source>
</evidence>
<comment type="caution">
    <text evidence="5">The sequence shown here is derived from an EMBL/GenBank/DDBJ whole genome shotgun (WGS) entry which is preliminary data.</text>
</comment>